<dbReference type="Proteomes" id="UP001153636">
    <property type="component" value="Chromosome 9"/>
</dbReference>
<evidence type="ECO:0000256" key="2">
    <source>
        <dbReference type="ARBA" id="ARBA00004434"/>
    </source>
</evidence>
<evidence type="ECO:0000313" key="11">
    <source>
        <dbReference type="Proteomes" id="UP001153636"/>
    </source>
</evidence>
<dbReference type="Pfam" id="PF04418">
    <property type="entry name" value="DUF543"/>
    <property type="match status" value="1"/>
</dbReference>
<dbReference type="EMBL" id="OV651821">
    <property type="protein sequence ID" value="CAH1115028.1"/>
    <property type="molecule type" value="Genomic_DNA"/>
</dbReference>
<keyword evidence="4 9" id="KW-0812">Transmembrane</keyword>
<comment type="function">
    <text evidence="1 9">Component of the MICOS complex, a large protein complex of the mitochondrial inner membrane that plays crucial roles in the maintenance of crista junctions, inner membrane architecture, and formation of contact sites to the outer membrane.</text>
</comment>
<reference evidence="10" key="1">
    <citation type="submission" date="2022-01" db="EMBL/GenBank/DDBJ databases">
        <authorList>
            <person name="King R."/>
        </authorList>
    </citation>
    <scope>NUCLEOTIDE SEQUENCE</scope>
</reference>
<keyword evidence="7 9" id="KW-0496">Mitochondrion</keyword>
<comment type="similarity">
    <text evidence="3 9">Belongs to the MICOS complex subunit Mic10 family.</text>
</comment>
<proteinExistence type="inferred from homology"/>
<dbReference type="AlphaFoldDB" id="A0A9P0GN60"/>
<evidence type="ECO:0000256" key="6">
    <source>
        <dbReference type="ARBA" id="ARBA00022989"/>
    </source>
</evidence>
<evidence type="ECO:0000256" key="5">
    <source>
        <dbReference type="ARBA" id="ARBA00022792"/>
    </source>
</evidence>
<comment type="subunit">
    <text evidence="9">Component of the mitochondrial contact site and cristae organizing system (MICOS) complex.</text>
</comment>
<evidence type="ECO:0000256" key="3">
    <source>
        <dbReference type="ARBA" id="ARBA00006792"/>
    </source>
</evidence>
<comment type="subcellular location">
    <subcellularLocation>
        <location evidence="2 9">Mitochondrion inner membrane</location>
        <topology evidence="2 9">Single-pass membrane protein</topology>
    </subcellularLocation>
</comment>
<evidence type="ECO:0000313" key="10">
    <source>
        <dbReference type="EMBL" id="CAH1115028.1"/>
    </source>
</evidence>
<name>A0A9P0GN60_9CUCU</name>
<feature type="transmembrane region" description="Helical" evidence="9">
    <location>
        <begin position="23"/>
        <end position="41"/>
    </location>
</feature>
<keyword evidence="5 9" id="KW-0999">Mitochondrion inner membrane</keyword>
<dbReference type="PANTHER" id="PTHR21304">
    <property type="entry name" value="MICOS COMPLEX SUBUNIT MIC10"/>
    <property type="match status" value="1"/>
</dbReference>
<dbReference type="PANTHER" id="PTHR21304:SF0">
    <property type="entry name" value="MICOS COMPLEX SUBUNIT MIC10"/>
    <property type="match status" value="1"/>
</dbReference>
<gene>
    <name evidence="10" type="ORF">PSYICH_LOCUS15154</name>
</gene>
<keyword evidence="11" id="KW-1185">Reference proteome</keyword>
<keyword evidence="6 9" id="KW-1133">Transmembrane helix</keyword>
<organism evidence="10 11">
    <name type="scientific">Psylliodes chrysocephalus</name>
    <dbReference type="NCBI Taxonomy" id="3402493"/>
    <lineage>
        <taxon>Eukaryota</taxon>
        <taxon>Metazoa</taxon>
        <taxon>Ecdysozoa</taxon>
        <taxon>Arthropoda</taxon>
        <taxon>Hexapoda</taxon>
        <taxon>Insecta</taxon>
        <taxon>Pterygota</taxon>
        <taxon>Neoptera</taxon>
        <taxon>Endopterygota</taxon>
        <taxon>Coleoptera</taxon>
        <taxon>Polyphaga</taxon>
        <taxon>Cucujiformia</taxon>
        <taxon>Chrysomeloidea</taxon>
        <taxon>Chrysomelidae</taxon>
        <taxon>Galerucinae</taxon>
        <taxon>Alticini</taxon>
        <taxon>Psylliodes</taxon>
    </lineage>
</organism>
<evidence type="ECO:0000256" key="7">
    <source>
        <dbReference type="ARBA" id="ARBA00023128"/>
    </source>
</evidence>
<evidence type="ECO:0000256" key="1">
    <source>
        <dbReference type="ARBA" id="ARBA00002689"/>
    </source>
</evidence>
<evidence type="ECO:0000256" key="9">
    <source>
        <dbReference type="RuleBase" id="RU363011"/>
    </source>
</evidence>
<evidence type="ECO:0000256" key="4">
    <source>
        <dbReference type="ARBA" id="ARBA00022692"/>
    </source>
</evidence>
<keyword evidence="8 9" id="KW-0472">Membrane</keyword>
<protein>
    <recommendedName>
        <fullName evidence="9">MICOS complex subunit MIC10</fullName>
    </recommendedName>
</protein>
<dbReference type="OrthoDB" id="1916310at2759"/>
<evidence type="ECO:0000256" key="8">
    <source>
        <dbReference type="ARBA" id="ARBA00023136"/>
    </source>
</evidence>
<accession>A0A9P0GN60</accession>
<dbReference type="InterPro" id="IPR007512">
    <property type="entry name" value="Mic10"/>
</dbReference>
<dbReference type="GO" id="GO:0061617">
    <property type="term" value="C:MICOS complex"/>
    <property type="evidence" value="ECO:0007669"/>
    <property type="project" value="UniProtKB-UniRule"/>
</dbReference>
<sequence length="87" mass="9631">MAAPVFIEEELGRKWDKCLTDGLIKFGGGLVLGSVFSLLFFKRRRWPIIMGGGFGVGMAYSNCEKELNNTLRGCEKCSTKPEAKVVQ</sequence>